<keyword evidence="2" id="KW-1185">Reference proteome</keyword>
<dbReference type="Proteomes" id="UP001150924">
    <property type="component" value="Unassembled WGS sequence"/>
</dbReference>
<dbReference type="RefSeq" id="WP_267769603.1">
    <property type="nucleotide sequence ID" value="NZ_JAPNKE010000002.1"/>
</dbReference>
<name>A0A9X3EN16_9BACT</name>
<reference evidence="1" key="1">
    <citation type="submission" date="2022-11" db="EMBL/GenBank/DDBJ databases">
        <title>Minimal conservation of predation-associated metabolite biosynthetic gene clusters underscores biosynthetic potential of Myxococcota including descriptions for ten novel species: Archangium lansinium sp. nov., Myxococcus landrumus sp. nov., Nannocystis bai.</title>
        <authorList>
            <person name="Ahearne A."/>
            <person name="Stevens C."/>
            <person name="Phillips K."/>
        </authorList>
    </citation>
    <scope>NUCLEOTIDE SEQUENCE</scope>
    <source>
        <strain evidence="1">Na p29</strain>
    </source>
</reference>
<dbReference type="AlphaFoldDB" id="A0A9X3EN16"/>
<evidence type="ECO:0000313" key="1">
    <source>
        <dbReference type="EMBL" id="MCY1007069.1"/>
    </source>
</evidence>
<sequence length="97" mass="9408">MSTSATWKDAHALKLALAGSWDAGAGQPGDAALAVAVPNPRAYGIKKSIIGQALACGAAALTCTAAVTWFPPAGGSCVGQSSICALSIGCAITSCAD</sequence>
<accession>A0A9X3EN16</accession>
<proteinExistence type="predicted"/>
<gene>
    <name evidence="1" type="ORF">OV079_16190</name>
</gene>
<evidence type="ECO:0000313" key="2">
    <source>
        <dbReference type="Proteomes" id="UP001150924"/>
    </source>
</evidence>
<dbReference type="EMBL" id="JAPNKE010000002">
    <property type="protein sequence ID" value="MCY1007069.1"/>
    <property type="molecule type" value="Genomic_DNA"/>
</dbReference>
<comment type="caution">
    <text evidence="1">The sequence shown here is derived from an EMBL/GenBank/DDBJ whole genome shotgun (WGS) entry which is preliminary data.</text>
</comment>
<organism evidence="1 2">
    <name type="scientific">Nannocystis pusilla</name>
    <dbReference type="NCBI Taxonomy" id="889268"/>
    <lineage>
        <taxon>Bacteria</taxon>
        <taxon>Pseudomonadati</taxon>
        <taxon>Myxococcota</taxon>
        <taxon>Polyangia</taxon>
        <taxon>Nannocystales</taxon>
        <taxon>Nannocystaceae</taxon>
        <taxon>Nannocystis</taxon>
    </lineage>
</organism>
<protein>
    <submittedName>
        <fullName evidence="1">Uncharacterized protein</fullName>
    </submittedName>
</protein>